<dbReference type="Proteomes" id="UP000092971">
    <property type="component" value="Chromosome"/>
</dbReference>
<dbReference type="RefSeq" id="WP_054632739.1">
    <property type="nucleotide sequence ID" value="NZ_CP014672.1"/>
</dbReference>
<evidence type="ECO:0000313" key="3">
    <source>
        <dbReference type="Proteomes" id="UP000092971"/>
    </source>
</evidence>
<dbReference type="AlphaFoldDB" id="A0A1B1YCX4"/>
<evidence type="ECO:0000256" key="1">
    <source>
        <dbReference type="SAM" id="Phobius"/>
    </source>
</evidence>
<dbReference type="NCBIfam" id="TIGR02532">
    <property type="entry name" value="IV_pilin_GFxxxE"/>
    <property type="match status" value="1"/>
</dbReference>
<dbReference type="EMBL" id="CP014672">
    <property type="protein sequence ID" value="ANW98616.1"/>
    <property type="molecule type" value="Genomic_DNA"/>
</dbReference>
<sequence>MMKKLLKQNKGFSLVELLVAILIMAVIAATAIMLFGGVLNSSKTRADDETAENIKRAILTYMNLTNDTDLSCLGVDASNPDDLIRKLSCIIKIEKSGEKSEVSFTIPSNAVFKEEDLSAGGEIDGTDIPGKYGPFLDGSKDMKPQAPDKVGWKINVDVKTQVVTVEAVEEEDDAKVTINTGTTEEKEP</sequence>
<keyword evidence="1" id="KW-0472">Membrane</keyword>
<reference evidence="2 3" key="1">
    <citation type="submission" date="2016-02" db="EMBL/GenBank/DDBJ databases">
        <title>Comparison of Clostridium stercorarium subspecies using comparative genomics and transcriptomics.</title>
        <authorList>
            <person name="Schellenberg J."/>
            <person name="Thallinger G."/>
            <person name="Levin D.B."/>
            <person name="Zhang X."/>
            <person name="Alvare G."/>
            <person name="Fristensky B."/>
            <person name="Sparling R."/>
        </authorList>
    </citation>
    <scope>NUCLEOTIDE SEQUENCE [LARGE SCALE GENOMIC DNA]</scope>
    <source>
        <strain evidence="2 3">DSM 2910</strain>
    </source>
</reference>
<dbReference type="InterPro" id="IPR012902">
    <property type="entry name" value="N_methyl_site"/>
</dbReference>
<gene>
    <name evidence="2" type="ORF">CSTERTH_05995</name>
</gene>
<protein>
    <submittedName>
        <fullName evidence="2">Methylation domain-containing protein</fullName>
    </submittedName>
</protein>
<feature type="transmembrane region" description="Helical" evidence="1">
    <location>
        <begin position="12"/>
        <end position="35"/>
    </location>
</feature>
<dbReference type="PROSITE" id="PS00409">
    <property type="entry name" value="PROKAR_NTER_METHYL"/>
    <property type="match status" value="1"/>
</dbReference>
<name>A0A1B1YCX4_THEST</name>
<organism evidence="2 3">
    <name type="scientific">Thermoclostridium stercorarium subsp. thermolacticum DSM 2910</name>
    <dbReference type="NCBI Taxonomy" id="1121336"/>
    <lineage>
        <taxon>Bacteria</taxon>
        <taxon>Bacillati</taxon>
        <taxon>Bacillota</taxon>
        <taxon>Clostridia</taxon>
        <taxon>Eubacteriales</taxon>
        <taxon>Oscillospiraceae</taxon>
        <taxon>Thermoclostridium</taxon>
    </lineage>
</organism>
<dbReference type="InterPro" id="IPR045584">
    <property type="entry name" value="Pilin-like"/>
</dbReference>
<evidence type="ECO:0000313" key="2">
    <source>
        <dbReference type="EMBL" id="ANW98616.1"/>
    </source>
</evidence>
<keyword evidence="1" id="KW-1133">Transmembrane helix</keyword>
<dbReference type="SUPFAM" id="SSF54523">
    <property type="entry name" value="Pili subunits"/>
    <property type="match status" value="1"/>
</dbReference>
<dbReference type="Pfam" id="PF07963">
    <property type="entry name" value="N_methyl"/>
    <property type="match status" value="1"/>
</dbReference>
<dbReference type="Gene3D" id="3.30.700.10">
    <property type="entry name" value="Glycoprotein, Type 4 Pilin"/>
    <property type="match status" value="1"/>
</dbReference>
<accession>A0A1B1YCX4</accession>
<keyword evidence="1" id="KW-0812">Transmembrane</keyword>
<proteinExistence type="predicted"/>